<dbReference type="RefSeq" id="WP_086487231.1">
    <property type="nucleotide sequence ID" value="NZ_MSLT01000006.1"/>
</dbReference>
<dbReference type="AlphaFoldDB" id="A0A251XB20"/>
<dbReference type="SUPFAM" id="SSF53822">
    <property type="entry name" value="Periplasmic binding protein-like I"/>
    <property type="match status" value="1"/>
</dbReference>
<evidence type="ECO:0000313" key="2">
    <source>
        <dbReference type="Proteomes" id="UP000194798"/>
    </source>
</evidence>
<sequence>MRTSPYVFRQSLKWLTGGLLFIACLLPALSYAANKIVLVSNMKTPSQLAAAEGLVTALSQTFNPEQLSYPLDNGQTLEIELDLNRIPELTHNPDVLTLVCINSVACRLAADDAANKELLVISLTATSSQLTIADNMLRMAPSNISQANAIYKRLKEGVKTGRFAVVYEPDAYGADLYENFIFNYLNEKILEQETPHWVMGIALHDHLLLDASQKTVNAAKVLQTLATQSLDAVVYMGMDAGFLDLTDAARGGNAQVAARWYAGDGVEEIPTEKGFNGLEIIRLAGSGREGPGGIPRSASYFYAQDAGLFIAEVKKQYISQNATTRAQWLDIAKTVQILGRTGDKGFNVADPSQFFDVLIFKENGQTDSATISGASDY</sequence>
<reference evidence="1 2" key="1">
    <citation type="submission" date="2016-12" db="EMBL/GenBank/DDBJ databases">
        <title>Thioflexothrix psekupsii D3 genome sequencing and assembly.</title>
        <authorList>
            <person name="Fomenkov A."/>
            <person name="Vincze T."/>
            <person name="Grabovich M."/>
            <person name="Anton B.P."/>
            <person name="Dubinina G."/>
            <person name="Orlova M."/>
            <person name="Belousova E."/>
            <person name="Roberts R.J."/>
        </authorList>
    </citation>
    <scope>NUCLEOTIDE SEQUENCE [LARGE SCALE GENOMIC DNA]</scope>
    <source>
        <strain evidence="1">D3</strain>
    </source>
</reference>
<evidence type="ECO:0008006" key="3">
    <source>
        <dbReference type="Google" id="ProtNLM"/>
    </source>
</evidence>
<accession>A0A251XB20</accession>
<proteinExistence type="predicted"/>
<dbReference type="PROSITE" id="PS51257">
    <property type="entry name" value="PROKAR_LIPOPROTEIN"/>
    <property type="match status" value="1"/>
</dbReference>
<gene>
    <name evidence="1" type="ORF">TPSD3_03685</name>
</gene>
<evidence type="ECO:0000313" key="1">
    <source>
        <dbReference type="EMBL" id="OUD15632.1"/>
    </source>
</evidence>
<organism evidence="1 2">
    <name type="scientific">Thioflexithrix psekupsensis</name>
    <dbReference type="NCBI Taxonomy" id="1570016"/>
    <lineage>
        <taxon>Bacteria</taxon>
        <taxon>Pseudomonadati</taxon>
        <taxon>Pseudomonadota</taxon>
        <taxon>Gammaproteobacteria</taxon>
        <taxon>Thiotrichales</taxon>
        <taxon>Thioflexithrix</taxon>
    </lineage>
</organism>
<dbReference type="OrthoDB" id="9843583at2"/>
<dbReference type="Proteomes" id="UP000194798">
    <property type="component" value="Unassembled WGS sequence"/>
</dbReference>
<dbReference type="InterPro" id="IPR028082">
    <property type="entry name" value="Peripla_BP_I"/>
</dbReference>
<dbReference type="CDD" id="cd06268">
    <property type="entry name" value="PBP1_ABC_transporter_LIVBP-like"/>
    <property type="match status" value="1"/>
</dbReference>
<name>A0A251XB20_9GAMM</name>
<comment type="caution">
    <text evidence="1">The sequence shown here is derived from an EMBL/GenBank/DDBJ whole genome shotgun (WGS) entry which is preliminary data.</text>
</comment>
<dbReference type="Gene3D" id="3.40.50.2300">
    <property type="match status" value="1"/>
</dbReference>
<protein>
    <recommendedName>
        <fullName evidence="3">Leucine-binding protein domain-containing protein</fullName>
    </recommendedName>
</protein>
<keyword evidence="2" id="KW-1185">Reference proteome</keyword>
<dbReference type="EMBL" id="MSLT01000006">
    <property type="protein sequence ID" value="OUD15632.1"/>
    <property type="molecule type" value="Genomic_DNA"/>
</dbReference>